<dbReference type="InterPro" id="IPR013324">
    <property type="entry name" value="RNA_pol_sigma_r3/r4-like"/>
</dbReference>
<dbReference type="AlphaFoldDB" id="A0A1W2DYH9"/>
<dbReference type="InterPro" id="IPR036388">
    <property type="entry name" value="WH-like_DNA-bd_sf"/>
</dbReference>
<comment type="similarity">
    <text evidence="1">Belongs to the sigma-70 factor family. ECF subfamily.</text>
</comment>
<evidence type="ECO:0000256" key="3">
    <source>
        <dbReference type="ARBA" id="ARBA00023082"/>
    </source>
</evidence>
<dbReference type="NCBIfam" id="TIGR02937">
    <property type="entry name" value="sigma70-ECF"/>
    <property type="match status" value="1"/>
</dbReference>
<evidence type="ECO:0000259" key="6">
    <source>
        <dbReference type="Pfam" id="PF08281"/>
    </source>
</evidence>
<gene>
    <name evidence="7" type="ORF">SAMN04488524_4224</name>
</gene>
<keyword evidence="4" id="KW-0804">Transcription</keyword>
<dbReference type="PANTHER" id="PTHR43133">
    <property type="entry name" value="RNA POLYMERASE ECF-TYPE SIGMA FACTO"/>
    <property type="match status" value="1"/>
</dbReference>
<keyword evidence="2" id="KW-0805">Transcription regulation</keyword>
<evidence type="ECO:0000259" key="5">
    <source>
        <dbReference type="Pfam" id="PF04542"/>
    </source>
</evidence>
<accession>A0A1W2DYH9</accession>
<feature type="domain" description="RNA polymerase sigma-70 region 2" evidence="5">
    <location>
        <begin position="63"/>
        <end position="129"/>
    </location>
</feature>
<evidence type="ECO:0000256" key="2">
    <source>
        <dbReference type="ARBA" id="ARBA00023015"/>
    </source>
</evidence>
<organism evidence="7 8">
    <name type="scientific">Pedobacter africanus</name>
    <dbReference type="NCBI Taxonomy" id="151894"/>
    <lineage>
        <taxon>Bacteria</taxon>
        <taxon>Pseudomonadati</taxon>
        <taxon>Bacteroidota</taxon>
        <taxon>Sphingobacteriia</taxon>
        <taxon>Sphingobacteriales</taxon>
        <taxon>Sphingobacteriaceae</taxon>
        <taxon>Pedobacter</taxon>
    </lineage>
</organism>
<dbReference type="GO" id="GO:0016987">
    <property type="term" value="F:sigma factor activity"/>
    <property type="evidence" value="ECO:0007669"/>
    <property type="project" value="UniProtKB-KW"/>
</dbReference>
<evidence type="ECO:0000256" key="1">
    <source>
        <dbReference type="ARBA" id="ARBA00010641"/>
    </source>
</evidence>
<dbReference type="InterPro" id="IPR039425">
    <property type="entry name" value="RNA_pol_sigma-70-like"/>
</dbReference>
<dbReference type="EMBL" id="FWXT01000004">
    <property type="protein sequence ID" value="SMD02192.1"/>
    <property type="molecule type" value="Genomic_DNA"/>
</dbReference>
<dbReference type="InterPro" id="IPR013249">
    <property type="entry name" value="RNA_pol_sigma70_r4_t2"/>
</dbReference>
<evidence type="ECO:0000313" key="7">
    <source>
        <dbReference type="EMBL" id="SMD02192.1"/>
    </source>
</evidence>
<proteinExistence type="inferred from homology"/>
<keyword evidence="3" id="KW-0731">Sigma factor</keyword>
<dbReference type="STRING" id="151894.SAMN04488524_4224"/>
<name>A0A1W2DYH9_9SPHI</name>
<dbReference type="InterPro" id="IPR007627">
    <property type="entry name" value="RNA_pol_sigma70_r2"/>
</dbReference>
<evidence type="ECO:0000256" key="4">
    <source>
        <dbReference type="ARBA" id="ARBA00023163"/>
    </source>
</evidence>
<dbReference type="CDD" id="cd06171">
    <property type="entry name" value="Sigma70_r4"/>
    <property type="match status" value="1"/>
</dbReference>
<dbReference type="InterPro" id="IPR014284">
    <property type="entry name" value="RNA_pol_sigma-70_dom"/>
</dbReference>
<dbReference type="Gene3D" id="1.10.10.10">
    <property type="entry name" value="Winged helix-like DNA-binding domain superfamily/Winged helix DNA-binding domain"/>
    <property type="match status" value="1"/>
</dbReference>
<dbReference type="Pfam" id="PF08281">
    <property type="entry name" value="Sigma70_r4_2"/>
    <property type="match status" value="1"/>
</dbReference>
<dbReference type="Proteomes" id="UP000192756">
    <property type="component" value="Unassembled WGS sequence"/>
</dbReference>
<feature type="domain" description="RNA polymerase sigma factor 70 region 4 type 2" evidence="6">
    <location>
        <begin position="160"/>
        <end position="209"/>
    </location>
</feature>
<keyword evidence="8" id="KW-1185">Reference proteome</keyword>
<dbReference type="GO" id="GO:0003677">
    <property type="term" value="F:DNA binding"/>
    <property type="evidence" value="ECO:0007669"/>
    <property type="project" value="InterPro"/>
</dbReference>
<dbReference type="InterPro" id="IPR013325">
    <property type="entry name" value="RNA_pol_sigma_r2"/>
</dbReference>
<dbReference type="PANTHER" id="PTHR43133:SF46">
    <property type="entry name" value="RNA POLYMERASE SIGMA-70 FACTOR ECF SUBFAMILY"/>
    <property type="match status" value="1"/>
</dbReference>
<dbReference type="SUPFAM" id="SSF88659">
    <property type="entry name" value="Sigma3 and sigma4 domains of RNA polymerase sigma factors"/>
    <property type="match status" value="1"/>
</dbReference>
<evidence type="ECO:0000313" key="8">
    <source>
        <dbReference type="Proteomes" id="UP000192756"/>
    </source>
</evidence>
<reference evidence="8" key="1">
    <citation type="submission" date="2017-04" db="EMBL/GenBank/DDBJ databases">
        <authorList>
            <person name="Varghese N."/>
            <person name="Submissions S."/>
        </authorList>
    </citation>
    <scope>NUCLEOTIDE SEQUENCE [LARGE SCALE GENOMIC DNA]</scope>
    <source>
        <strain evidence="8">DSM 12126</strain>
    </source>
</reference>
<sequence>MFSQACIQEPVDTFCETGSFCIKIYTFAGPATGFHMSSTTLPDEKQLLILLKQGDDHAFEEIYHLHSNRLYNNLLRLVKSEDMAMDLLQDLYVKLWNNRSAIDVDKSIGSYLFSIAKNLAIDFFRKAARETSLQNHLIAVGTELHNHVDEVFFHKETAAILDKAIQALPPQQQKIFNLCKMEGKSYEEAASILGISSATVGNQLVKAVKSVKTAMLSSKDALVIILSILLTRGIN</sequence>
<dbReference type="Gene3D" id="1.10.1740.10">
    <property type="match status" value="1"/>
</dbReference>
<dbReference type="Pfam" id="PF04542">
    <property type="entry name" value="Sigma70_r2"/>
    <property type="match status" value="1"/>
</dbReference>
<dbReference type="SUPFAM" id="SSF88946">
    <property type="entry name" value="Sigma2 domain of RNA polymerase sigma factors"/>
    <property type="match status" value="1"/>
</dbReference>
<protein>
    <submittedName>
        <fullName evidence="7">RNA polymerase sigma-70 factor, ECF subfamily</fullName>
    </submittedName>
</protein>
<dbReference type="GO" id="GO:0006352">
    <property type="term" value="P:DNA-templated transcription initiation"/>
    <property type="evidence" value="ECO:0007669"/>
    <property type="project" value="InterPro"/>
</dbReference>